<dbReference type="InterPro" id="IPR036034">
    <property type="entry name" value="PDZ_sf"/>
</dbReference>
<sequence>MASVDNLLFNNVCYLAFAILKYFLNNSTNFNNTNFDEFNKVNTMMHLNTTPNLPKTNSEQDVAIHYVLDFTRCHEHLIDVIMSFDVADIERSGDELGLWLPTWIAGSYLVREFSKNITKVIAYDETGRAYRASKSAKNRYEFADIGQAGRITVHYEVYCHDLSVRTAFVDDSRLFGNFTSLLLMVSDNERVSACVHLHVPQSFLAKNQGSSLACGLPHVVREHEQGVGYSLAPKEAFEYYDYPFEFGVQSLFDFTVQVADKGVAHRFFIAGRHRADLTRLSADVQKICQSYADLLGDVPFTDYTFMTMVTGSDYGGLEHINSTALITPRTDLPVGESDVPSESYQRFLGLCSHEYFHAWWVKSVRPDVMMDSDLQTEAYTPLLWVFEGFTSYLDDLMLLVSGVIDRASYFKLITAQINRYYKTDGRRHQSVAESSFDTWIKLYRPDENTANQSVSYYNKGALVALCLDLSLLKHSGGRYRLFDVVKAFYDKSKQSDDKRFGMTDDNLSDVISSMMGADAWQDFYHGYVVGTDELPLVSLMGEFGAVLDSQQIETAWGMSVDENADGLKIKHLHRGSIASGTGLSVGDVIIAIDGIRASGAGIKSALTHADSVVVHAFRRDELRTFTVTCGTPTRHESVSVRTADYQEKGWLVFDKWLKS</sequence>
<protein>
    <submittedName>
        <fullName evidence="2">Predicted protease with the C-terminal PDZ domain</fullName>
    </submittedName>
</protein>
<dbReference type="PROSITE" id="PS50106">
    <property type="entry name" value="PDZ"/>
    <property type="match status" value="1"/>
</dbReference>
<gene>
    <name evidence="2" type="ORF">NCTC11012_03006</name>
</gene>
<dbReference type="Pfam" id="PF05299">
    <property type="entry name" value="Peptidase_M61"/>
    <property type="match status" value="1"/>
</dbReference>
<name>A0A378QV27_9GAMM</name>
<dbReference type="InterPro" id="IPR007963">
    <property type="entry name" value="Peptidase_M61_catalytic"/>
</dbReference>
<accession>A0A378QV27</accession>
<dbReference type="Pfam" id="PF00595">
    <property type="entry name" value="PDZ"/>
    <property type="match status" value="1"/>
</dbReference>
<dbReference type="GO" id="GO:0006508">
    <property type="term" value="P:proteolysis"/>
    <property type="evidence" value="ECO:0007669"/>
    <property type="project" value="UniProtKB-KW"/>
</dbReference>
<dbReference type="GO" id="GO:0008233">
    <property type="term" value="F:peptidase activity"/>
    <property type="evidence" value="ECO:0007669"/>
    <property type="project" value="UniProtKB-KW"/>
</dbReference>
<dbReference type="InterPro" id="IPR027268">
    <property type="entry name" value="Peptidase_M4/M1_CTD_sf"/>
</dbReference>
<dbReference type="Gene3D" id="1.10.390.10">
    <property type="entry name" value="Neutral Protease Domain 2"/>
    <property type="match status" value="1"/>
</dbReference>
<keyword evidence="2" id="KW-0645">Protease</keyword>
<dbReference type="AlphaFoldDB" id="A0A378QV27"/>
<dbReference type="InterPro" id="IPR040756">
    <property type="entry name" value="Peptidase_M61_N"/>
</dbReference>
<feature type="domain" description="PDZ" evidence="1">
    <location>
        <begin position="557"/>
        <end position="612"/>
    </location>
</feature>
<dbReference type="PIRSF" id="PIRSF016493">
    <property type="entry name" value="Glycyl_aminpptds"/>
    <property type="match status" value="1"/>
</dbReference>
<keyword evidence="2" id="KW-0378">Hydrolase</keyword>
<dbReference type="Proteomes" id="UP000254618">
    <property type="component" value="Unassembled WGS sequence"/>
</dbReference>
<dbReference type="SUPFAM" id="SSF55486">
    <property type="entry name" value="Metalloproteases ('zincins'), catalytic domain"/>
    <property type="match status" value="1"/>
</dbReference>
<dbReference type="SUPFAM" id="SSF50156">
    <property type="entry name" value="PDZ domain-like"/>
    <property type="match status" value="1"/>
</dbReference>
<dbReference type="InterPro" id="IPR024191">
    <property type="entry name" value="Peptidase_M61"/>
</dbReference>
<organism evidence="2 3">
    <name type="scientific">Moraxella equi</name>
    <dbReference type="NCBI Taxonomy" id="60442"/>
    <lineage>
        <taxon>Bacteria</taxon>
        <taxon>Pseudomonadati</taxon>
        <taxon>Pseudomonadota</taxon>
        <taxon>Gammaproteobacteria</taxon>
        <taxon>Moraxellales</taxon>
        <taxon>Moraxellaceae</taxon>
        <taxon>Moraxella</taxon>
    </lineage>
</organism>
<dbReference type="SMART" id="SM00228">
    <property type="entry name" value="PDZ"/>
    <property type="match status" value="1"/>
</dbReference>
<evidence type="ECO:0000313" key="2">
    <source>
        <dbReference type="EMBL" id="STZ04717.1"/>
    </source>
</evidence>
<dbReference type="EMBL" id="UGQF01000001">
    <property type="protein sequence ID" value="STZ04717.1"/>
    <property type="molecule type" value="Genomic_DNA"/>
</dbReference>
<evidence type="ECO:0000259" key="1">
    <source>
        <dbReference type="PROSITE" id="PS50106"/>
    </source>
</evidence>
<proteinExistence type="predicted"/>
<dbReference type="Pfam" id="PF17899">
    <property type="entry name" value="Peptidase_M61_N"/>
    <property type="match status" value="1"/>
</dbReference>
<dbReference type="InterPro" id="IPR001478">
    <property type="entry name" value="PDZ"/>
</dbReference>
<dbReference type="Gene3D" id="2.60.40.3650">
    <property type="match status" value="1"/>
</dbReference>
<dbReference type="Gene3D" id="2.30.42.10">
    <property type="match status" value="1"/>
</dbReference>
<reference evidence="2 3" key="1">
    <citation type="submission" date="2018-06" db="EMBL/GenBank/DDBJ databases">
        <authorList>
            <consortium name="Pathogen Informatics"/>
            <person name="Doyle S."/>
        </authorList>
    </citation>
    <scope>NUCLEOTIDE SEQUENCE [LARGE SCALE GENOMIC DNA]</scope>
    <source>
        <strain evidence="2 3">NCTC11012</strain>
    </source>
</reference>
<evidence type="ECO:0000313" key="3">
    <source>
        <dbReference type="Proteomes" id="UP000254618"/>
    </source>
</evidence>